<keyword evidence="7" id="KW-0630">Potassium</keyword>
<dbReference type="SUPFAM" id="SSF81324">
    <property type="entry name" value="Voltage-gated potassium channels"/>
    <property type="match status" value="1"/>
</dbReference>
<gene>
    <name evidence="16" type="primary">Dvir\GJ18373</name>
    <name evidence="16" type="ORF">Dvir_GJ18373</name>
</gene>
<dbReference type="InterPro" id="IPR005821">
    <property type="entry name" value="Ion_trans_dom"/>
</dbReference>
<dbReference type="Pfam" id="PF00520">
    <property type="entry name" value="Ion_trans"/>
    <property type="match status" value="1"/>
</dbReference>
<feature type="region of interest" description="Disordered" evidence="13">
    <location>
        <begin position="525"/>
        <end position="565"/>
    </location>
</feature>
<dbReference type="PRINTS" id="PR00169">
    <property type="entry name" value="KCHANNEL"/>
</dbReference>
<evidence type="ECO:0000256" key="13">
    <source>
        <dbReference type="SAM" id="MobiDB-lite"/>
    </source>
</evidence>
<keyword evidence="6" id="KW-0851">Voltage-gated channel</keyword>
<dbReference type="InParanoid" id="B4M9S4"/>
<keyword evidence="3" id="KW-0633">Potassium transport</keyword>
<dbReference type="PANTHER" id="PTHR11537">
    <property type="entry name" value="VOLTAGE-GATED POTASSIUM CHANNEL"/>
    <property type="match status" value="1"/>
</dbReference>
<evidence type="ECO:0000256" key="5">
    <source>
        <dbReference type="ARBA" id="ARBA00022826"/>
    </source>
</evidence>
<dbReference type="AlphaFoldDB" id="B4M9S4"/>
<evidence type="ECO:0000256" key="1">
    <source>
        <dbReference type="ARBA" id="ARBA00004141"/>
    </source>
</evidence>
<dbReference type="InterPro" id="IPR000210">
    <property type="entry name" value="BTB/POZ_dom"/>
</dbReference>
<dbReference type="InterPro" id="IPR003131">
    <property type="entry name" value="T1-type_BTB"/>
</dbReference>
<dbReference type="GO" id="GO:0005251">
    <property type="term" value="F:delayed rectifier potassium channel activity"/>
    <property type="evidence" value="ECO:0007669"/>
    <property type="project" value="TreeGrafter"/>
</dbReference>
<dbReference type="FunFam" id="1.10.287.70:FF:000002">
    <property type="entry name" value="Potassium voltage-gated channel subfamily a member"/>
    <property type="match status" value="1"/>
</dbReference>
<evidence type="ECO:0000256" key="9">
    <source>
        <dbReference type="ARBA" id="ARBA00023065"/>
    </source>
</evidence>
<feature type="transmembrane region" description="Helical" evidence="14">
    <location>
        <begin position="456"/>
        <end position="475"/>
    </location>
</feature>
<name>B4M9S4_DROVI</name>
<dbReference type="GO" id="GO:0008076">
    <property type="term" value="C:voltage-gated potassium channel complex"/>
    <property type="evidence" value="ECO:0007669"/>
    <property type="project" value="InterPro"/>
</dbReference>
<dbReference type="GO" id="GO:0030431">
    <property type="term" value="P:sleep"/>
    <property type="evidence" value="ECO:0007669"/>
    <property type="project" value="UniProtKB-ARBA"/>
</dbReference>
<organism evidence="16 17">
    <name type="scientific">Drosophila virilis</name>
    <name type="common">Fruit fly</name>
    <dbReference type="NCBI Taxonomy" id="7244"/>
    <lineage>
        <taxon>Eukaryota</taxon>
        <taxon>Metazoa</taxon>
        <taxon>Ecdysozoa</taxon>
        <taxon>Arthropoda</taxon>
        <taxon>Hexapoda</taxon>
        <taxon>Insecta</taxon>
        <taxon>Pterygota</taxon>
        <taxon>Neoptera</taxon>
        <taxon>Endopterygota</taxon>
        <taxon>Diptera</taxon>
        <taxon>Brachycera</taxon>
        <taxon>Muscomorpha</taxon>
        <taxon>Ephydroidea</taxon>
        <taxon>Drosophilidae</taxon>
        <taxon>Drosophila</taxon>
    </lineage>
</organism>
<dbReference type="SUPFAM" id="SSF54695">
    <property type="entry name" value="POZ domain"/>
    <property type="match status" value="1"/>
</dbReference>
<dbReference type="Gene3D" id="1.10.287.70">
    <property type="match status" value="1"/>
</dbReference>
<dbReference type="InterPro" id="IPR028325">
    <property type="entry name" value="VG_K_chnl"/>
</dbReference>
<feature type="compositionally biased region" description="Polar residues" evidence="13">
    <location>
        <begin position="778"/>
        <end position="795"/>
    </location>
</feature>
<dbReference type="SMART" id="SM00225">
    <property type="entry name" value="BTB"/>
    <property type="match status" value="1"/>
</dbReference>
<dbReference type="InterPro" id="IPR003968">
    <property type="entry name" value="K_chnl_volt-dep_Kv"/>
</dbReference>
<evidence type="ECO:0000259" key="15">
    <source>
        <dbReference type="SMART" id="SM00225"/>
    </source>
</evidence>
<proteinExistence type="inferred from homology"/>
<keyword evidence="4 14" id="KW-0812">Transmembrane</keyword>
<comment type="similarity">
    <text evidence="12">Belongs to the potassium channel family. C (Shaw) (TC 1.A.1.2) subfamily. Shaw sub-subfamily.</text>
</comment>
<evidence type="ECO:0000256" key="12">
    <source>
        <dbReference type="ARBA" id="ARBA00061303"/>
    </source>
</evidence>
<keyword evidence="9" id="KW-0406">Ion transport</keyword>
<dbReference type="FunCoup" id="B4M9S4">
    <property type="interactions" value="64"/>
</dbReference>
<dbReference type="GO" id="GO:0045211">
    <property type="term" value="C:postsynaptic membrane"/>
    <property type="evidence" value="ECO:0007669"/>
    <property type="project" value="TreeGrafter"/>
</dbReference>
<keyword evidence="2" id="KW-0813">Transport</keyword>
<comment type="subcellular location">
    <subcellularLocation>
        <location evidence="1">Membrane</location>
        <topology evidence="1">Multi-pass membrane protein</topology>
    </subcellularLocation>
</comment>
<dbReference type="CDD" id="cd18416">
    <property type="entry name" value="BTB_Shaw-like"/>
    <property type="match status" value="1"/>
</dbReference>
<dbReference type="STRING" id="7244.B4M9S4"/>
<feature type="compositionally biased region" description="Gly residues" evidence="13">
    <location>
        <begin position="801"/>
        <end position="811"/>
    </location>
</feature>
<dbReference type="GO" id="GO:0032590">
    <property type="term" value="C:dendrite membrane"/>
    <property type="evidence" value="ECO:0007669"/>
    <property type="project" value="TreeGrafter"/>
</dbReference>
<keyword evidence="17" id="KW-1185">Reference proteome</keyword>
<dbReference type="PRINTS" id="PR01498">
    <property type="entry name" value="SHAWCHANNEL"/>
</dbReference>
<evidence type="ECO:0000313" key="17">
    <source>
        <dbReference type="Proteomes" id="UP000008792"/>
    </source>
</evidence>
<dbReference type="GO" id="GO:0043679">
    <property type="term" value="C:axon terminus"/>
    <property type="evidence" value="ECO:0007669"/>
    <property type="project" value="TreeGrafter"/>
</dbReference>
<dbReference type="HOGENOM" id="CLU_011722_3_0_1"/>
<evidence type="ECO:0000256" key="7">
    <source>
        <dbReference type="ARBA" id="ARBA00022958"/>
    </source>
</evidence>
<dbReference type="OrthoDB" id="10025005at2759"/>
<dbReference type="Proteomes" id="UP000008792">
    <property type="component" value="Unassembled WGS sequence"/>
</dbReference>
<dbReference type="GO" id="GO:0001508">
    <property type="term" value="P:action potential"/>
    <property type="evidence" value="ECO:0007669"/>
    <property type="project" value="TreeGrafter"/>
</dbReference>
<keyword evidence="5" id="KW-0631">Potassium channel</keyword>
<feature type="region of interest" description="Disordered" evidence="13">
    <location>
        <begin position="207"/>
        <end position="246"/>
    </location>
</feature>
<dbReference type="PANTHER" id="PTHR11537:SF278">
    <property type="entry name" value="SHAW-LIKE, ISOFORM C"/>
    <property type="match status" value="1"/>
</dbReference>
<dbReference type="GO" id="GO:0042734">
    <property type="term" value="C:presynaptic membrane"/>
    <property type="evidence" value="ECO:0007669"/>
    <property type="project" value="TreeGrafter"/>
</dbReference>
<feature type="compositionally biased region" description="Low complexity" evidence="13">
    <location>
        <begin position="221"/>
        <end position="246"/>
    </location>
</feature>
<evidence type="ECO:0000256" key="4">
    <source>
        <dbReference type="ARBA" id="ARBA00022692"/>
    </source>
</evidence>
<protein>
    <submittedName>
        <fullName evidence="16">Uncharacterized protein, isoform B</fullName>
    </submittedName>
</protein>
<dbReference type="GO" id="GO:0032809">
    <property type="term" value="C:neuronal cell body membrane"/>
    <property type="evidence" value="ECO:0007669"/>
    <property type="project" value="TreeGrafter"/>
</dbReference>
<dbReference type="GO" id="GO:0051260">
    <property type="term" value="P:protein homooligomerization"/>
    <property type="evidence" value="ECO:0007669"/>
    <property type="project" value="InterPro"/>
</dbReference>
<evidence type="ECO:0000256" key="11">
    <source>
        <dbReference type="ARBA" id="ARBA00023303"/>
    </source>
</evidence>
<dbReference type="Gene3D" id="3.30.710.10">
    <property type="entry name" value="Potassium Channel Kv1.1, Chain A"/>
    <property type="match status" value="1"/>
</dbReference>
<evidence type="ECO:0000256" key="6">
    <source>
        <dbReference type="ARBA" id="ARBA00022882"/>
    </source>
</evidence>
<feature type="transmembrane region" description="Helical" evidence="14">
    <location>
        <begin position="170"/>
        <end position="188"/>
    </location>
</feature>
<feature type="region of interest" description="Disordered" evidence="13">
    <location>
        <begin position="778"/>
        <end position="811"/>
    </location>
</feature>
<feature type="domain" description="BTB" evidence="15">
    <location>
        <begin position="5"/>
        <end position="105"/>
    </location>
</feature>
<dbReference type="Gene3D" id="1.20.120.350">
    <property type="entry name" value="Voltage-gated potassium channels. Chain C"/>
    <property type="match status" value="1"/>
</dbReference>
<reference evidence="16 17" key="1">
    <citation type="journal article" date="2007" name="Nature">
        <title>Evolution of genes and genomes on the Drosophila phylogeny.</title>
        <authorList>
            <consortium name="Drosophila 12 Genomes Consortium"/>
            <person name="Clark A.G."/>
            <person name="Eisen M.B."/>
            <person name="Smith D.R."/>
            <person name="Bergman C.M."/>
            <person name="Oliver B."/>
            <person name="Markow T.A."/>
            <person name="Kaufman T.C."/>
            <person name="Kellis M."/>
            <person name="Gelbart W."/>
            <person name="Iyer V.N."/>
            <person name="Pollard D.A."/>
            <person name="Sackton T.B."/>
            <person name="Larracuente A.M."/>
            <person name="Singh N.D."/>
            <person name="Abad J.P."/>
            <person name="Abt D.N."/>
            <person name="Adryan B."/>
            <person name="Aguade M."/>
            <person name="Akashi H."/>
            <person name="Anderson W.W."/>
            <person name="Aquadro C.F."/>
            <person name="Ardell D.H."/>
            <person name="Arguello R."/>
            <person name="Artieri C.G."/>
            <person name="Barbash D.A."/>
            <person name="Barker D."/>
            <person name="Barsanti P."/>
            <person name="Batterham P."/>
            <person name="Batzoglou S."/>
            <person name="Begun D."/>
            <person name="Bhutkar A."/>
            <person name="Blanco E."/>
            <person name="Bosak S.A."/>
            <person name="Bradley R.K."/>
            <person name="Brand A.D."/>
            <person name="Brent M.R."/>
            <person name="Brooks A.N."/>
            <person name="Brown R.H."/>
            <person name="Butlin R.K."/>
            <person name="Caggese C."/>
            <person name="Calvi B.R."/>
            <person name="Bernardo de Carvalho A."/>
            <person name="Caspi A."/>
            <person name="Castrezana S."/>
            <person name="Celniker S.E."/>
            <person name="Chang J.L."/>
            <person name="Chapple C."/>
            <person name="Chatterji S."/>
            <person name="Chinwalla A."/>
            <person name="Civetta A."/>
            <person name="Clifton S.W."/>
            <person name="Comeron J.M."/>
            <person name="Costello J.C."/>
            <person name="Coyne J.A."/>
            <person name="Daub J."/>
            <person name="David R.G."/>
            <person name="Delcher A.L."/>
            <person name="Delehaunty K."/>
            <person name="Do C.B."/>
            <person name="Ebling H."/>
            <person name="Edwards K."/>
            <person name="Eickbush T."/>
            <person name="Evans J.D."/>
            <person name="Filipski A."/>
            <person name="Findeiss S."/>
            <person name="Freyhult E."/>
            <person name="Fulton L."/>
            <person name="Fulton R."/>
            <person name="Garcia A.C."/>
            <person name="Gardiner A."/>
            <person name="Garfield D.A."/>
            <person name="Garvin B.E."/>
            <person name="Gibson G."/>
            <person name="Gilbert D."/>
            <person name="Gnerre S."/>
            <person name="Godfrey J."/>
            <person name="Good R."/>
            <person name="Gotea V."/>
            <person name="Gravely B."/>
            <person name="Greenberg A.J."/>
            <person name="Griffiths-Jones S."/>
            <person name="Gross S."/>
            <person name="Guigo R."/>
            <person name="Gustafson E.A."/>
            <person name="Haerty W."/>
            <person name="Hahn M.W."/>
            <person name="Halligan D.L."/>
            <person name="Halpern A.L."/>
            <person name="Halter G.M."/>
            <person name="Han M.V."/>
            <person name="Heger A."/>
            <person name="Hillier L."/>
            <person name="Hinrichs A.S."/>
            <person name="Holmes I."/>
            <person name="Hoskins R.A."/>
            <person name="Hubisz M.J."/>
            <person name="Hultmark D."/>
            <person name="Huntley M.A."/>
            <person name="Jaffe D.B."/>
            <person name="Jagadeeshan S."/>
            <person name="Jeck W.R."/>
            <person name="Johnson J."/>
            <person name="Jones C.D."/>
            <person name="Jordan W.C."/>
            <person name="Karpen G.H."/>
            <person name="Kataoka E."/>
            <person name="Keightley P.D."/>
            <person name="Kheradpour P."/>
            <person name="Kirkness E.F."/>
            <person name="Koerich L.B."/>
            <person name="Kristiansen K."/>
            <person name="Kudrna D."/>
            <person name="Kulathinal R.J."/>
            <person name="Kumar S."/>
            <person name="Kwok R."/>
            <person name="Lander E."/>
            <person name="Langley C.H."/>
            <person name="Lapoint R."/>
            <person name="Lazzaro B.P."/>
            <person name="Lee S.J."/>
            <person name="Levesque L."/>
            <person name="Li R."/>
            <person name="Lin C.F."/>
            <person name="Lin M.F."/>
            <person name="Lindblad-Toh K."/>
            <person name="Llopart A."/>
            <person name="Long M."/>
            <person name="Low L."/>
            <person name="Lozovsky E."/>
            <person name="Lu J."/>
            <person name="Luo M."/>
            <person name="Machado C.A."/>
            <person name="Makalowski W."/>
            <person name="Marzo M."/>
            <person name="Matsuda M."/>
            <person name="Matzkin L."/>
            <person name="McAllister B."/>
            <person name="McBride C.S."/>
            <person name="McKernan B."/>
            <person name="McKernan K."/>
            <person name="Mendez-Lago M."/>
            <person name="Minx P."/>
            <person name="Mollenhauer M.U."/>
            <person name="Montooth K."/>
            <person name="Mount S.M."/>
            <person name="Mu X."/>
            <person name="Myers E."/>
            <person name="Negre B."/>
            <person name="Newfeld S."/>
            <person name="Nielsen R."/>
            <person name="Noor M.A."/>
            <person name="O'Grady P."/>
            <person name="Pachter L."/>
            <person name="Papaceit M."/>
            <person name="Parisi M.J."/>
            <person name="Parisi M."/>
            <person name="Parts L."/>
            <person name="Pedersen J.S."/>
            <person name="Pesole G."/>
            <person name="Phillippy A.M."/>
            <person name="Ponting C.P."/>
            <person name="Pop M."/>
            <person name="Porcelli D."/>
            <person name="Powell J.R."/>
            <person name="Prohaska S."/>
            <person name="Pruitt K."/>
            <person name="Puig M."/>
            <person name="Quesneville H."/>
            <person name="Ram K.R."/>
            <person name="Rand D."/>
            <person name="Rasmussen M.D."/>
            <person name="Reed L.K."/>
            <person name="Reenan R."/>
            <person name="Reily A."/>
            <person name="Remington K.A."/>
            <person name="Rieger T.T."/>
            <person name="Ritchie M.G."/>
            <person name="Robin C."/>
            <person name="Rogers Y.H."/>
            <person name="Rohde C."/>
            <person name="Rozas J."/>
            <person name="Rubenfield M.J."/>
            <person name="Ruiz A."/>
            <person name="Russo S."/>
            <person name="Salzberg S.L."/>
            <person name="Sanchez-Gracia A."/>
            <person name="Saranga D.J."/>
            <person name="Sato H."/>
            <person name="Schaeffer S.W."/>
            <person name="Schatz M.C."/>
            <person name="Schlenke T."/>
            <person name="Schwartz R."/>
            <person name="Segarra C."/>
            <person name="Singh R.S."/>
            <person name="Sirot L."/>
            <person name="Sirota M."/>
            <person name="Sisneros N.B."/>
            <person name="Smith C.D."/>
            <person name="Smith T.F."/>
            <person name="Spieth J."/>
            <person name="Stage D.E."/>
            <person name="Stark A."/>
            <person name="Stephan W."/>
            <person name="Strausberg R.L."/>
            <person name="Strempel S."/>
            <person name="Sturgill D."/>
            <person name="Sutton G."/>
            <person name="Sutton G.G."/>
            <person name="Tao W."/>
            <person name="Teichmann S."/>
            <person name="Tobari Y.N."/>
            <person name="Tomimura Y."/>
            <person name="Tsolas J.M."/>
            <person name="Valente V.L."/>
            <person name="Venter E."/>
            <person name="Venter J.C."/>
            <person name="Vicario S."/>
            <person name="Vieira F.G."/>
            <person name="Vilella A.J."/>
            <person name="Villasante A."/>
            <person name="Walenz B."/>
            <person name="Wang J."/>
            <person name="Wasserman M."/>
            <person name="Watts T."/>
            <person name="Wilson D."/>
            <person name="Wilson R.K."/>
            <person name="Wing R.A."/>
            <person name="Wolfner M.F."/>
            <person name="Wong A."/>
            <person name="Wong G.K."/>
            <person name="Wu C.I."/>
            <person name="Wu G."/>
            <person name="Yamamoto D."/>
            <person name="Yang H.P."/>
            <person name="Yang S.P."/>
            <person name="Yorke J.A."/>
            <person name="Yoshida K."/>
            <person name="Zdobnov E."/>
            <person name="Zhang P."/>
            <person name="Zhang Y."/>
            <person name="Zimin A.V."/>
            <person name="Baldwin J."/>
            <person name="Abdouelleil A."/>
            <person name="Abdulkadir J."/>
            <person name="Abebe A."/>
            <person name="Abera B."/>
            <person name="Abreu J."/>
            <person name="Acer S.C."/>
            <person name="Aftuck L."/>
            <person name="Alexander A."/>
            <person name="An P."/>
            <person name="Anderson E."/>
            <person name="Anderson S."/>
            <person name="Arachi H."/>
            <person name="Azer M."/>
            <person name="Bachantsang P."/>
            <person name="Barry A."/>
            <person name="Bayul T."/>
            <person name="Berlin A."/>
            <person name="Bessette D."/>
            <person name="Bloom T."/>
            <person name="Blye J."/>
            <person name="Boguslavskiy L."/>
            <person name="Bonnet C."/>
            <person name="Boukhgalter B."/>
            <person name="Bourzgui I."/>
            <person name="Brown A."/>
            <person name="Cahill P."/>
            <person name="Channer S."/>
            <person name="Cheshatsang Y."/>
            <person name="Chuda L."/>
            <person name="Citroen M."/>
            <person name="Collymore A."/>
            <person name="Cooke P."/>
            <person name="Costello M."/>
            <person name="D'Aco K."/>
            <person name="Daza R."/>
            <person name="De Haan G."/>
            <person name="DeGray S."/>
            <person name="DeMaso C."/>
            <person name="Dhargay N."/>
            <person name="Dooley K."/>
            <person name="Dooley E."/>
            <person name="Doricent M."/>
            <person name="Dorje P."/>
            <person name="Dorjee K."/>
            <person name="Dupes A."/>
            <person name="Elong R."/>
            <person name="Falk J."/>
            <person name="Farina A."/>
            <person name="Faro S."/>
            <person name="Ferguson D."/>
            <person name="Fisher S."/>
            <person name="Foley C.D."/>
            <person name="Franke A."/>
            <person name="Friedrich D."/>
            <person name="Gadbois L."/>
            <person name="Gearin G."/>
            <person name="Gearin C.R."/>
            <person name="Giannoukos G."/>
            <person name="Goode T."/>
            <person name="Graham J."/>
            <person name="Grandbois E."/>
            <person name="Grewal S."/>
            <person name="Gyaltsen K."/>
            <person name="Hafez N."/>
            <person name="Hagos B."/>
            <person name="Hall J."/>
            <person name="Henson C."/>
            <person name="Hollinger A."/>
            <person name="Honan T."/>
            <person name="Huard M.D."/>
            <person name="Hughes L."/>
            <person name="Hurhula B."/>
            <person name="Husby M.E."/>
            <person name="Kamat A."/>
            <person name="Kanga B."/>
            <person name="Kashin S."/>
            <person name="Khazanovich D."/>
            <person name="Kisner P."/>
            <person name="Lance K."/>
            <person name="Lara M."/>
            <person name="Lee W."/>
            <person name="Lennon N."/>
            <person name="Letendre F."/>
            <person name="LeVine R."/>
            <person name="Lipovsky A."/>
            <person name="Liu X."/>
            <person name="Liu J."/>
            <person name="Liu S."/>
            <person name="Lokyitsang T."/>
            <person name="Lokyitsang Y."/>
            <person name="Lubonja R."/>
            <person name="Lui A."/>
            <person name="MacDonald P."/>
            <person name="Magnisalis V."/>
            <person name="Maru K."/>
            <person name="Matthews C."/>
            <person name="McCusker W."/>
            <person name="McDonough S."/>
            <person name="Mehta T."/>
            <person name="Meldrim J."/>
            <person name="Meneus L."/>
            <person name="Mihai O."/>
            <person name="Mihalev A."/>
            <person name="Mihova T."/>
            <person name="Mittelman R."/>
            <person name="Mlenga V."/>
            <person name="Montmayeur A."/>
            <person name="Mulrain L."/>
            <person name="Navidi A."/>
            <person name="Naylor J."/>
            <person name="Negash T."/>
            <person name="Nguyen T."/>
            <person name="Nguyen N."/>
            <person name="Nicol R."/>
            <person name="Norbu C."/>
            <person name="Norbu N."/>
            <person name="Novod N."/>
            <person name="O'Neill B."/>
            <person name="Osman S."/>
            <person name="Markiewicz E."/>
            <person name="Oyono O.L."/>
            <person name="Patti C."/>
            <person name="Phunkhang P."/>
            <person name="Pierre F."/>
            <person name="Priest M."/>
            <person name="Raghuraman S."/>
            <person name="Rege F."/>
            <person name="Reyes R."/>
            <person name="Rise C."/>
            <person name="Rogov P."/>
            <person name="Ross K."/>
            <person name="Ryan E."/>
            <person name="Settipalli S."/>
            <person name="Shea T."/>
            <person name="Sherpa N."/>
            <person name="Shi L."/>
            <person name="Shih D."/>
            <person name="Sparrow T."/>
            <person name="Spaulding J."/>
            <person name="Stalker J."/>
            <person name="Stange-Thomann N."/>
            <person name="Stavropoulos S."/>
            <person name="Stone C."/>
            <person name="Strader C."/>
            <person name="Tesfaye S."/>
            <person name="Thomson T."/>
            <person name="Thoulutsang Y."/>
            <person name="Thoulutsang D."/>
            <person name="Topham K."/>
            <person name="Topping I."/>
            <person name="Tsamla T."/>
            <person name="Vassiliev H."/>
            <person name="Vo A."/>
            <person name="Wangchuk T."/>
            <person name="Wangdi T."/>
            <person name="Weiand M."/>
            <person name="Wilkinson J."/>
            <person name="Wilson A."/>
            <person name="Yadav S."/>
            <person name="Young G."/>
            <person name="Yu Q."/>
            <person name="Zembek L."/>
            <person name="Zhong D."/>
            <person name="Zimmer A."/>
            <person name="Zwirko Z."/>
            <person name="Jaffe D.B."/>
            <person name="Alvarez P."/>
            <person name="Brockman W."/>
            <person name="Butler J."/>
            <person name="Chin C."/>
            <person name="Gnerre S."/>
            <person name="Grabherr M."/>
            <person name="Kleber M."/>
            <person name="Mauceli E."/>
            <person name="MacCallum I."/>
        </authorList>
    </citation>
    <scope>NUCLEOTIDE SEQUENCE [LARGE SCALE GENOMIC DNA]</scope>
    <source>
        <strain evidence="17">Tucson 15010-1051.87</strain>
    </source>
</reference>
<evidence type="ECO:0000256" key="10">
    <source>
        <dbReference type="ARBA" id="ARBA00023136"/>
    </source>
</evidence>
<accession>B4M9S4</accession>
<keyword evidence="10 14" id="KW-0472">Membrane</keyword>
<dbReference type="InterPro" id="IPR003974">
    <property type="entry name" value="K_chnl_volt-dep_Kv3"/>
</dbReference>
<dbReference type="PRINTS" id="PR01491">
    <property type="entry name" value="KVCHANNEL"/>
</dbReference>
<dbReference type="EMBL" id="CH940654">
    <property type="protein sequence ID" value="EDW57950.2"/>
    <property type="molecule type" value="Genomic_DNA"/>
</dbReference>
<evidence type="ECO:0000313" key="16">
    <source>
        <dbReference type="EMBL" id="EDW57950.2"/>
    </source>
</evidence>
<evidence type="ECO:0000256" key="14">
    <source>
        <dbReference type="SAM" id="Phobius"/>
    </source>
</evidence>
<evidence type="ECO:0000256" key="3">
    <source>
        <dbReference type="ARBA" id="ARBA00022538"/>
    </source>
</evidence>
<keyword evidence="8 14" id="KW-1133">Transmembrane helix</keyword>
<feature type="transmembrane region" description="Helical" evidence="14">
    <location>
        <begin position="424"/>
        <end position="444"/>
    </location>
</feature>
<evidence type="ECO:0000256" key="8">
    <source>
        <dbReference type="ARBA" id="ARBA00022989"/>
    </source>
</evidence>
<dbReference type="eggNOG" id="KOG3713">
    <property type="taxonomic scope" value="Eukaryota"/>
</dbReference>
<keyword evidence="11" id="KW-0407">Ion channel</keyword>
<dbReference type="InterPro" id="IPR027359">
    <property type="entry name" value="Volt_channel_dom_sf"/>
</dbReference>
<evidence type="ECO:0000256" key="2">
    <source>
        <dbReference type="ARBA" id="ARBA00022448"/>
    </source>
</evidence>
<dbReference type="Pfam" id="PF02214">
    <property type="entry name" value="BTB_2"/>
    <property type="match status" value="1"/>
</dbReference>
<sequence length="811" mass="90070">MDGENRIILNVGGIRYETYKATLKKIPATRLSRLTEALANYDPVLNEYFFDRHPGVFTQILNYYRTGKLHYPTDVCGPLFEEELEFWGLDSNQVEPCCWSTYSIHRDTQNTLAILDKLDIENEKPTEEQIARLFGFEEALSNGELNCWQRLKPKIWAMFDEPSSSTGAKFVAGMSVFFIFVSVISFCLKTHPGFRVDLPTSYSAGLPASGHDPLAPPIPQQPVQQSQSQPHHHSQQQQQYQYHQHSITPPSGSIGPTFRVTNYTSYSSGNLSAAQATPIATIKGQQQRQRLKRDLNTSSLNEFLEDKLLGQNGRRQHGWIETYGQPHKAFFYVELVCNVWFFIEVVIRLIVSPNLWQFIKSPVNIIDFTATLSFYTDVMQRMGEYTGLLEAFSIVRIMRLFKLTRHSPGLRILIHTFKASAKELTLLVFFLVLGIVFFASLAYYAEKLQDNPDNQFKSIPLGLWWAIVTMTTVGYGDVAPKTYPGMFVGALCALAGVLTIALPVPVIVSNFSMFYSHTQARSKLPKKRRRVLPVEQPRRKREPPAPHRGRTNAIKQTTPTVPGVVGGHTTIQAPTPMFKDAFGSAKIADYLSVPAVQSLQPRAATTGHDFMLPLQPKLVAPLERKEQHPLQLTAHNLASDTHQLYAGHAHGPKAGTVLNVPPTISMTHTQMPPGMASMGQRTPNLSYRATHTHTHAPIQQPIPQHYQHLGSSRSSGLESTNCNIQISVAGAAGAACTEELKAPKVTLLDDLSDEVNSSTDDCADCCLVDDSDTYEASNNNGSCANQEVEQESATAEDSGDSLGGIYIGPTH</sequence>
<dbReference type="FunFam" id="3.30.710.10:FF:000020">
    <property type="entry name" value="Potassium voltage-gated channel protein Shaw"/>
    <property type="match status" value="1"/>
</dbReference>
<dbReference type="InterPro" id="IPR011333">
    <property type="entry name" value="SKP1/BTB/POZ_sf"/>
</dbReference>
<feature type="transmembrane region" description="Helical" evidence="14">
    <location>
        <begin position="487"/>
        <end position="508"/>
    </location>
</feature>